<dbReference type="Gene3D" id="3.40.570.10">
    <property type="entry name" value="Extracellular Endonuclease, subunit A"/>
    <property type="match status" value="1"/>
</dbReference>
<dbReference type="EMBL" id="LANI01000001">
    <property type="protein sequence ID" value="KKJ78679.1"/>
    <property type="molecule type" value="Genomic_DNA"/>
</dbReference>
<dbReference type="InterPro" id="IPR044925">
    <property type="entry name" value="His-Me_finger_sf"/>
</dbReference>
<sequence length="242" mass="27059">MAFEKIFKAGCFLFLGLVTMTQEVSSQDSDADSVLIHPFPLHCNFGCPVKKGEKHPEIYPNQLFTMGLLDDGKPGHWLAYYVTTTLLKERDERRAENKDPSLSILSDTTTLTPDFFWGNKSPAWNKLLVMEERLAEEPGIANAFVITGTLRHHTDVVSAETGGPSQDSLWKIISINTTAHAFVSAFIFPKGSEEAENYCSYLVDVAEIERETGLLFFPLSNLIDPVQSPDYFKNLAPHIECP</sequence>
<protein>
    <recommendedName>
        <fullName evidence="3">DNA/RNA non-specific endonuclease domain-containing protein</fullName>
    </recommendedName>
</protein>
<reference evidence="1 2" key="1">
    <citation type="submission" date="2015-03" db="EMBL/GenBank/DDBJ databases">
        <title>Genome sequence of Kiloniella sp. P1-1, isolated from the gut microflora of Pacific white shrimp, Penaeus vannamei.</title>
        <authorList>
            <person name="Shao Z."/>
            <person name="Wang L."/>
            <person name="Li X."/>
        </authorList>
    </citation>
    <scope>NUCLEOTIDE SEQUENCE [LARGE SCALE GENOMIC DNA]</scope>
    <source>
        <strain evidence="1 2">P1-1</strain>
    </source>
</reference>
<dbReference type="RefSeq" id="WP_046501740.1">
    <property type="nucleotide sequence ID" value="NZ_LANI01000001.1"/>
</dbReference>
<organism evidence="1 2">
    <name type="scientific">Kiloniella litopenaei</name>
    <dbReference type="NCBI Taxonomy" id="1549748"/>
    <lineage>
        <taxon>Bacteria</taxon>
        <taxon>Pseudomonadati</taxon>
        <taxon>Pseudomonadota</taxon>
        <taxon>Alphaproteobacteria</taxon>
        <taxon>Rhodospirillales</taxon>
        <taxon>Kiloniellaceae</taxon>
        <taxon>Kiloniella</taxon>
    </lineage>
</organism>
<proteinExistence type="predicted"/>
<comment type="caution">
    <text evidence="1">The sequence shown here is derived from an EMBL/GenBank/DDBJ whole genome shotgun (WGS) entry which is preliminary data.</text>
</comment>
<evidence type="ECO:0008006" key="3">
    <source>
        <dbReference type="Google" id="ProtNLM"/>
    </source>
</evidence>
<keyword evidence="2" id="KW-1185">Reference proteome</keyword>
<evidence type="ECO:0000313" key="2">
    <source>
        <dbReference type="Proteomes" id="UP000034491"/>
    </source>
</evidence>
<dbReference type="Proteomes" id="UP000034491">
    <property type="component" value="Unassembled WGS sequence"/>
</dbReference>
<accession>A0A0M2RE22</accession>
<dbReference type="AlphaFoldDB" id="A0A0M2RE22"/>
<dbReference type="SUPFAM" id="SSF54060">
    <property type="entry name" value="His-Me finger endonucleases"/>
    <property type="match status" value="1"/>
</dbReference>
<name>A0A0M2RE22_9PROT</name>
<gene>
    <name evidence="1" type="ORF">WH95_00910</name>
</gene>
<evidence type="ECO:0000313" key="1">
    <source>
        <dbReference type="EMBL" id="KKJ78679.1"/>
    </source>
</evidence>
<dbReference type="OrthoDB" id="9811262at2"/>
<dbReference type="InterPro" id="IPR044929">
    <property type="entry name" value="DNA/RNA_non-sp_Endonuclease_sf"/>
</dbReference>